<dbReference type="Proteomes" id="UP001465153">
    <property type="component" value="Unassembled WGS sequence"/>
</dbReference>
<proteinExistence type="predicted"/>
<name>A0ABQ0ACP1_9GAMM</name>
<comment type="caution">
    <text evidence="2">The sequence shown here is derived from an EMBL/GenBank/DDBJ whole genome shotgun (WGS) entry which is preliminary data.</text>
</comment>
<evidence type="ECO:0000313" key="2">
    <source>
        <dbReference type="EMBL" id="GAA6169423.1"/>
    </source>
</evidence>
<sequence>MDLISVPDIVETLRVAIGSGATEVANSAVKSAFDAIKQKITDLLGPDNPPNKALESLEQNPESNGYKMVLEEELKKHEISDKEDIQTLIKELIAAMQQTQTGKEQLAKFLNHDETNIGVQGDNITVNVSGDYNVKKT</sequence>
<feature type="region of interest" description="Disordered" evidence="1">
    <location>
        <begin position="44"/>
        <end position="64"/>
    </location>
</feature>
<keyword evidence="3" id="KW-1185">Reference proteome</keyword>
<dbReference type="EMBL" id="BAABWN010000012">
    <property type="protein sequence ID" value="GAA6169423.1"/>
    <property type="molecule type" value="Genomic_DNA"/>
</dbReference>
<gene>
    <name evidence="2" type="ORF">NBRC116591_32340</name>
</gene>
<evidence type="ECO:0000313" key="3">
    <source>
        <dbReference type="Proteomes" id="UP001465153"/>
    </source>
</evidence>
<protein>
    <submittedName>
        <fullName evidence="2">Uncharacterized protein</fullName>
    </submittedName>
</protein>
<accession>A0ABQ0ACP1</accession>
<reference evidence="2 3" key="1">
    <citation type="submission" date="2024-04" db="EMBL/GenBank/DDBJ databases">
        <title>Draft genome sequence of Sessilibacter corallicola NBRC 116591.</title>
        <authorList>
            <person name="Miyakawa T."/>
            <person name="Kusuya Y."/>
            <person name="Miura T."/>
        </authorList>
    </citation>
    <scope>NUCLEOTIDE SEQUENCE [LARGE SCALE GENOMIC DNA]</scope>
    <source>
        <strain evidence="2 3">KU-00831-HH</strain>
    </source>
</reference>
<evidence type="ECO:0000256" key="1">
    <source>
        <dbReference type="SAM" id="MobiDB-lite"/>
    </source>
</evidence>
<organism evidence="2 3">
    <name type="scientific">Sessilibacter corallicola</name>
    <dbReference type="NCBI Taxonomy" id="2904075"/>
    <lineage>
        <taxon>Bacteria</taxon>
        <taxon>Pseudomonadati</taxon>
        <taxon>Pseudomonadota</taxon>
        <taxon>Gammaproteobacteria</taxon>
        <taxon>Cellvibrionales</taxon>
        <taxon>Cellvibrionaceae</taxon>
        <taxon>Sessilibacter</taxon>
    </lineage>
</organism>